<dbReference type="PROSITE" id="PS00163">
    <property type="entry name" value="FUMARATE_LYASES"/>
    <property type="match status" value="1"/>
</dbReference>
<dbReference type="GO" id="GO:0005829">
    <property type="term" value="C:cytosol"/>
    <property type="evidence" value="ECO:0007669"/>
    <property type="project" value="TreeGrafter"/>
</dbReference>
<evidence type="ECO:0000256" key="6">
    <source>
        <dbReference type="ARBA" id="ARBA00012339"/>
    </source>
</evidence>
<dbReference type="PANTHER" id="PTHR43172:SF1">
    <property type="entry name" value="ADENYLOSUCCINATE LYASE"/>
    <property type="match status" value="1"/>
</dbReference>
<dbReference type="OrthoDB" id="406045at2759"/>
<dbReference type="CDD" id="cd03302">
    <property type="entry name" value="Adenylsuccinate_lyase_2"/>
    <property type="match status" value="1"/>
</dbReference>
<accession>A0A9J6BVX5</accession>
<evidence type="ECO:0000259" key="14">
    <source>
        <dbReference type="SMART" id="SM00998"/>
    </source>
</evidence>
<comment type="subunit">
    <text evidence="5">Homotetramer. Residues from neighboring subunits contribute catalytic and substrate-binding residues to each active site.</text>
</comment>
<dbReference type="InterPro" id="IPR000362">
    <property type="entry name" value="Fumarate_lyase_fam"/>
</dbReference>
<evidence type="ECO:0000256" key="11">
    <source>
        <dbReference type="ARBA" id="ARBA00047513"/>
    </source>
</evidence>
<dbReference type="EMBL" id="JADBJN010000003">
    <property type="protein sequence ID" value="KAG5673874.1"/>
    <property type="molecule type" value="Genomic_DNA"/>
</dbReference>
<evidence type="ECO:0000256" key="9">
    <source>
        <dbReference type="ARBA" id="ARBA00023239"/>
    </source>
</evidence>
<proteinExistence type="inferred from homology"/>
<dbReference type="PRINTS" id="PR00149">
    <property type="entry name" value="FUMRATELYASE"/>
</dbReference>
<feature type="domain" description="Adenylosuccinate lyase C-terminal" evidence="14">
    <location>
        <begin position="371"/>
        <end position="455"/>
    </location>
</feature>
<keyword evidence="16" id="KW-1185">Reference proteome</keyword>
<comment type="pathway">
    <text evidence="2 12">Purine metabolism; IMP biosynthesis via de novo pathway; 5-amino-1-(5-phospho-D-ribosyl)imidazole-4-carboxamide from 5-amino-1-(5-phospho-D-ribosyl)imidazole-4-carboxylate: step 2/2.</text>
</comment>
<keyword evidence="9 12" id="KW-0456">Lyase</keyword>
<dbReference type="GO" id="GO:0044208">
    <property type="term" value="P:'de novo' AMP biosynthetic process"/>
    <property type="evidence" value="ECO:0007669"/>
    <property type="project" value="TreeGrafter"/>
</dbReference>
<dbReference type="Gene3D" id="1.10.275.60">
    <property type="match status" value="1"/>
</dbReference>
<dbReference type="Pfam" id="PF00206">
    <property type="entry name" value="Lyase_1"/>
    <property type="match status" value="1"/>
</dbReference>
<evidence type="ECO:0000256" key="1">
    <source>
        <dbReference type="ARBA" id="ARBA00000598"/>
    </source>
</evidence>
<dbReference type="AlphaFoldDB" id="A0A9J6BVX5"/>
<evidence type="ECO:0000256" key="12">
    <source>
        <dbReference type="RuleBase" id="RU361172"/>
    </source>
</evidence>
<comment type="pathway">
    <text evidence="3 12">Purine metabolism; AMP biosynthesis via de novo pathway; AMP from IMP: step 2/2.</text>
</comment>
<comment type="catalytic activity">
    <reaction evidence="1 12">
        <text>(2S)-2-[5-amino-1-(5-phospho-beta-D-ribosyl)imidazole-4-carboxamido]succinate = 5-amino-1-(5-phospho-beta-D-ribosyl)imidazole-4-carboxamide + fumarate</text>
        <dbReference type="Rhea" id="RHEA:23920"/>
        <dbReference type="ChEBI" id="CHEBI:29806"/>
        <dbReference type="ChEBI" id="CHEBI:58443"/>
        <dbReference type="ChEBI" id="CHEBI:58475"/>
        <dbReference type="EC" id="4.3.2.2"/>
    </reaction>
</comment>
<dbReference type="Gene3D" id="1.20.200.10">
    <property type="entry name" value="Fumarase/aspartase (Central domain)"/>
    <property type="match status" value="1"/>
</dbReference>
<gene>
    <name evidence="15" type="ORF">PVAND_003883</name>
</gene>
<dbReference type="FunFam" id="1.10.40.30:FF:000005">
    <property type="entry name" value="Adenylosuccinate lyase"/>
    <property type="match status" value="1"/>
</dbReference>
<dbReference type="GO" id="GO:0004018">
    <property type="term" value="F:N6-(1,2-dicarboxyethyl)AMP AMP-lyase (fumarate-forming) activity"/>
    <property type="evidence" value="ECO:0007669"/>
    <property type="project" value="InterPro"/>
</dbReference>
<dbReference type="Proteomes" id="UP001107558">
    <property type="component" value="Chromosome 3"/>
</dbReference>
<evidence type="ECO:0000256" key="13">
    <source>
        <dbReference type="SAM" id="Coils"/>
    </source>
</evidence>
<dbReference type="InterPro" id="IPR019468">
    <property type="entry name" value="AdenyloSucc_lyase_C"/>
</dbReference>
<dbReference type="InterPro" id="IPR020557">
    <property type="entry name" value="Fumarate_lyase_CS"/>
</dbReference>
<sequence>MAEKYYRSCLSTRYASHEMQYLFSDHFKYTTWRKLWIYLAKAQKELGLKITDEQIKEMEDNVENLNYEEIAKQEKITRHEVIANINAFSSVCSKAKSIIHSGATSNYVVDNADLIIIRESLDIILVRLVAIIKFLSDFALDYSALPTLGFTHLQAAQLTTVGKRCTLWIHDLLMDERNLSFIRENLKFRGVKGTIGTQASYLEKFNGDHEKVKQLERLVTAMAGFEKSYSITGQTYSRKVDLDIIAALSSLGSSVHKICTDIRLLASKKEIEEPFEKSQVGSSAMPYKRNPIRSERCCALARHLITLHSNAANTHATQWMERTLDDSANRRITIAESFLTADACLLILLNISQQGLVVYPKIIENHIKQELPFMATESILTSMEKIGVDRQDCHEKLRVLSQEASAQVKQFGSENDLIERIKSDTYFEPIFNQLSSIMNPNNFTGRASQQSKAHKNFYDFEICNAYTHDDHQQQ</sequence>
<comment type="similarity">
    <text evidence="4 12">Belongs to the lyase 1 family. Adenylosuccinate lyase subfamily.</text>
</comment>
<evidence type="ECO:0000256" key="3">
    <source>
        <dbReference type="ARBA" id="ARBA00004734"/>
    </source>
</evidence>
<protein>
    <recommendedName>
        <fullName evidence="7 12">Adenylosuccinate lyase</fullName>
        <shortName evidence="12">ASL</shortName>
        <ecNumber evidence="6 12">4.3.2.2</ecNumber>
    </recommendedName>
    <alternativeName>
        <fullName evidence="10 12">Adenylosuccinase</fullName>
    </alternativeName>
</protein>
<evidence type="ECO:0000256" key="2">
    <source>
        <dbReference type="ARBA" id="ARBA00004706"/>
    </source>
</evidence>
<evidence type="ECO:0000256" key="8">
    <source>
        <dbReference type="ARBA" id="ARBA00022755"/>
    </source>
</evidence>
<evidence type="ECO:0000256" key="10">
    <source>
        <dbReference type="ARBA" id="ARBA00030717"/>
    </source>
</evidence>
<evidence type="ECO:0000313" key="15">
    <source>
        <dbReference type="EMBL" id="KAG5673874.1"/>
    </source>
</evidence>
<comment type="catalytic activity">
    <reaction evidence="11 12">
        <text>N(6)-(1,2-dicarboxyethyl)-AMP = fumarate + AMP</text>
        <dbReference type="Rhea" id="RHEA:16853"/>
        <dbReference type="ChEBI" id="CHEBI:29806"/>
        <dbReference type="ChEBI" id="CHEBI:57567"/>
        <dbReference type="ChEBI" id="CHEBI:456215"/>
        <dbReference type="EC" id="4.3.2.2"/>
    </reaction>
</comment>
<comment type="caution">
    <text evidence="15">The sequence shown here is derived from an EMBL/GenBank/DDBJ whole genome shotgun (WGS) entry which is preliminary data.</text>
</comment>
<dbReference type="Pfam" id="PF10397">
    <property type="entry name" value="ADSL_C"/>
    <property type="match status" value="1"/>
</dbReference>
<evidence type="ECO:0000313" key="16">
    <source>
        <dbReference type="Proteomes" id="UP001107558"/>
    </source>
</evidence>
<dbReference type="GO" id="GO:0070626">
    <property type="term" value="F:(S)-2-(5-amino-1-(5-phospho-D-ribosyl)imidazole-4-carboxamido) succinate lyase (fumarate-forming) activity"/>
    <property type="evidence" value="ECO:0007669"/>
    <property type="project" value="TreeGrafter"/>
</dbReference>
<evidence type="ECO:0000256" key="5">
    <source>
        <dbReference type="ARBA" id="ARBA00011668"/>
    </source>
</evidence>
<organism evidence="15 16">
    <name type="scientific">Polypedilum vanderplanki</name>
    <name type="common">Sleeping chironomid midge</name>
    <dbReference type="NCBI Taxonomy" id="319348"/>
    <lineage>
        <taxon>Eukaryota</taxon>
        <taxon>Metazoa</taxon>
        <taxon>Ecdysozoa</taxon>
        <taxon>Arthropoda</taxon>
        <taxon>Hexapoda</taxon>
        <taxon>Insecta</taxon>
        <taxon>Pterygota</taxon>
        <taxon>Neoptera</taxon>
        <taxon>Endopterygota</taxon>
        <taxon>Diptera</taxon>
        <taxon>Nematocera</taxon>
        <taxon>Chironomoidea</taxon>
        <taxon>Chironomidae</taxon>
        <taxon>Chironominae</taxon>
        <taxon>Polypedilum</taxon>
        <taxon>Polypedilum</taxon>
    </lineage>
</organism>
<feature type="coiled-coil region" evidence="13">
    <location>
        <begin position="48"/>
        <end position="75"/>
    </location>
</feature>
<keyword evidence="8 12" id="KW-0658">Purine biosynthesis</keyword>
<dbReference type="Gene3D" id="1.10.40.30">
    <property type="entry name" value="Fumarase/aspartase (C-terminal domain)"/>
    <property type="match status" value="1"/>
</dbReference>
<dbReference type="InterPro" id="IPR022761">
    <property type="entry name" value="Fumarate_lyase_N"/>
</dbReference>
<reference evidence="15" key="1">
    <citation type="submission" date="2021-03" db="EMBL/GenBank/DDBJ databases">
        <title>Chromosome level genome of the anhydrobiotic midge Polypedilum vanderplanki.</title>
        <authorList>
            <person name="Yoshida Y."/>
            <person name="Kikawada T."/>
            <person name="Gusev O."/>
        </authorList>
    </citation>
    <scope>NUCLEOTIDE SEQUENCE</scope>
    <source>
        <strain evidence="15">NIAS01</strain>
        <tissue evidence="15">Whole body or cell culture</tissue>
    </source>
</reference>
<dbReference type="InterPro" id="IPR008948">
    <property type="entry name" value="L-Aspartase-like"/>
</dbReference>
<evidence type="ECO:0000256" key="7">
    <source>
        <dbReference type="ARBA" id="ARBA00017058"/>
    </source>
</evidence>
<keyword evidence="13" id="KW-0175">Coiled coil</keyword>
<dbReference type="InterPro" id="IPR004769">
    <property type="entry name" value="Pur_lyase"/>
</dbReference>
<evidence type="ECO:0000256" key="4">
    <source>
        <dbReference type="ARBA" id="ARBA00008273"/>
    </source>
</evidence>
<dbReference type="SMART" id="SM00998">
    <property type="entry name" value="ADSL_C"/>
    <property type="match status" value="1"/>
</dbReference>
<dbReference type="SUPFAM" id="SSF48557">
    <property type="entry name" value="L-aspartase-like"/>
    <property type="match status" value="1"/>
</dbReference>
<dbReference type="NCBIfam" id="TIGR00928">
    <property type="entry name" value="purB"/>
    <property type="match status" value="1"/>
</dbReference>
<dbReference type="PANTHER" id="PTHR43172">
    <property type="entry name" value="ADENYLOSUCCINATE LYASE"/>
    <property type="match status" value="1"/>
</dbReference>
<name>A0A9J6BVX5_POLVA</name>
<dbReference type="EC" id="4.3.2.2" evidence="6 12"/>